<dbReference type="OrthoDB" id="9795979at2"/>
<dbReference type="STRING" id="1522312.GCA_900177895_01296"/>
<dbReference type="GO" id="GO:0071555">
    <property type="term" value="P:cell wall organization"/>
    <property type="evidence" value="ECO:0007669"/>
    <property type="project" value="UniProtKB-KW"/>
</dbReference>
<comment type="function">
    <text evidence="1">Removes C-terminal D-alanyl residues from sugar-peptide cell wall precursors.</text>
</comment>
<dbReference type="PRINTS" id="PR00725">
    <property type="entry name" value="DADACBPTASE1"/>
</dbReference>
<dbReference type="Proteomes" id="UP000215450">
    <property type="component" value="Unassembled WGS sequence"/>
</dbReference>
<keyword evidence="5 19" id="KW-0121">Carboxypeptidase</keyword>
<reference evidence="18" key="1">
    <citation type="submission" date="2017-05" db="EMBL/GenBank/DDBJ databases">
        <authorList>
            <person name="Song R."/>
            <person name="Chenine A.L."/>
            <person name="Ruprecht R.M."/>
        </authorList>
    </citation>
    <scope>NUCLEOTIDE SEQUENCE</scope>
    <source>
        <strain evidence="18">Kingella_eburonensis</strain>
    </source>
</reference>
<evidence type="ECO:0000259" key="17">
    <source>
        <dbReference type="SMART" id="SM00936"/>
    </source>
</evidence>
<keyword evidence="11" id="KW-0961">Cell wall biogenesis/degradation</keyword>
<dbReference type="EC" id="3.4.16.4" evidence="4"/>
<feature type="chain" id="PRO_5015075245" description="serine-type D-Ala-D-Ala carboxypeptidase" evidence="16">
    <location>
        <begin position="23"/>
        <end position="413"/>
    </location>
</feature>
<dbReference type="RefSeq" id="WP_095061971.1">
    <property type="nucleotide sequence ID" value="NZ_FXUV02000002.1"/>
</dbReference>
<organism evidence="19 20">
    <name type="scientific">Kingella negevensis</name>
    <dbReference type="NCBI Taxonomy" id="1522312"/>
    <lineage>
        <taxon>Bacteria</taxon>
        <taxon>Pseudomonadati</taxon>
        <taxon>Pseudomonadota</taxon>
        <taxon>Betaproteobacteria</taxon>
        <taxon>Neisseriales</taxon>
        <taxon>Neisseriaceae</taxon>
        <taxon>Kingella</taxon>
    </lineage>
</organism>
<keyword evidence="6" id="KW-0645">Protease</keyword>
<dbReference type="InterPro" id="IPR001967">
    <property type="entry name" value="Peptidase_S11_N"/>
</dbReference>
<evidence type="ECO:0000256" key="16">
    <source>
        <dbReference type="SAM" id="SignalP"/>
    </source>
</evidence>
<dbReference type="UniPathway" id="UPA00219"/>
<dbReference type="SUPFAM" id="SSF69189">
    <property type="entry name" value="Penicillin-binding protein associated domain"/>
    <property type="match status" value="1"/>
</dbReference>
<evidence type="ECO:0000256" key="7">
    <source>
        <dbReference type="ARBA" id="ARBA00022729"/>
    </source>
</evidence>
<dbReference type="GO" id="GO:0006508">
    <property type="term" value="P:proteolysis"/>
    <property type="evidence" value="ECO:0007669"/>
    <property type="project" value="UniProtKB-KW"/>
</dbReference>
<dbReference type="AlphaFoldDB" id="A0A238T9K4"/>
<evidence type="ECO:0000256" key="12">
    <source>
        <dbReference type="ARBA" id="ARBA00034000"/>
    </source>
</evidence>
<dbReference type="Gene3D" id="2.60.410.10">
    <property type="entry name" value="D-Ala-D-Ala carboxypeptidase, C-terminal domain"/>
    <property type="match status" value="1"/>
</dbReference>
<protein>
    <recommendedName>
        <fullName evidence="4">serine-type D-Ala-D-Ala carboxypeptidase</fullName>
        <ecNumber evidence="4">3.4.16.4</ecNumber>
    </recommendedName>
</protein>
<reference evidence="19 20" key="2">
    <citation type="submission" date="2017-06" db="EMBL/GenBank/DDBJ databases">
        <authorList>
            <person name="Kim H.J."/>
            <person name="Triplett B.A."/>
        </authorList>
    </citation>
    <scope>NUCLEOTIDE SEQUENCE [LARGE SCALE GENOMIC DNA]</scope>
    <source>
        <strain evidence="19">Kingella_eburonensis</strain>
    </source>
</reference>
<keyword evidence="10" id="KW-0573">Peptidoglycan synthesis</keyword>
<comment type="catalytic activity">
    <reaction evidence="12">
        <text>Preferential cleavage: (Ac)2-L-Lys-D-Ala-|-D-Ala. Also transpeptidation of peptidyl-alanyl moieties that are N-acyl substituents of D-alanine.</text>
        <dbReference type="EC" id="3.4.16.4"/>
    </reaction>
</comment>
<dbReference type="Pfam" id="PF00768">
    <property type="entry name" value="Peptidase_S11"/>
    <property type="match status" value="1"/>
</dbReference>
<dbReference type="PANTHER" id="PTHR21581:SF6">
    <property type="entry name" value="TRAFFICKING PROTEIN PARTICLE COMPLEX SUBUNIT 12"/>
    <property type="match status" value="1"/>
</dbReference>
<dbReference type="GO" id="GO:0009002">
    <property type="term" value="F:serine-type D-Ala-D-Ala carboxypeptidase activity"/>
    <property type="evidence" value="ECO:0007669"/>
    <property type="project" value="UniProtKB-EC"/>
</dbReference>
<feature type="active site" description="Proton acceptor" evidence="13">
    <location>
        <position position="87"/>
    </location>
</feature>
<gene>
    <name evidence="19" type="primary">dacC</name>
    <name evidence="19" type="ORF">KEBURONENSIS_00771</name>
    <name evidence="18" type="ORF">KEBURONENSIS_00892</name>
</gene>
<dbReference type="InterPro" id="IPR037167">
    <property type="entry name" value="Peptidase_S11_C_sf"/>
</dbReference>
<dbReference type="PANTHER" id="PTHR21581">
    <property type="entry name" value="D-ALANYL-D-ALANINE CARBOXYPEPTIDASE"/>
    <property type="match status" value="1"/>
</dbReference>
<dbReference type="InterPro" id="IPR015956">
    <property type="entry name" value="Peniciliin-bd_prot_C_sf"/>
</dbReference>
<evidence type="ECO:0000256" key="8">
    <source>
        <dbReference type="ARBA" id="ARBA00022801"/>
    </source>
</evidence>
<evidence type="ECO:0000256" key="15">
    <source>
        <dbReference type="RuleBase" id="RU004016"/>
    </source>
</evidence>
<keyword evidence="20" id="KW-1185">Reference proteome</keyword>
<evidence type="ECO:0000313" key="19">
    <source>
        <dbReference type="EMBL" id="SNB54763.1"/>
    </source>
</evidence>
<feature type="active site" evidence="13">
    <location>
        <position position="144"/>
    </location>
</feature>
<evidence type="ECO:0000256" key="6">
    <source>
        <dbReference type="ARBA" id="ARBA00022670"/>
    </source>
</evidence>
<evidence type="ECO:0000256" key="4">
    <source>
        <dbReference type="ARBA" id="ARBA00012448"/>
    </source>
</evidence>
<dbReference type="GO" id="GO:0009252">
    <property type="term" value="P:peptidoglycan biosynthetic process"/>
    <property type="evidence" value="ECO:0007669"/>
    <property type="project" value="UniProtKB-UniPathway"/>
</dbReference>
<dbReference type="Pfam" id="PF07943">
    <property type="entry name" value="PBP5_C"/>
    <property type="match status" value="1"/>
</dbReference>
<comment type="pathway">
    <text evidence="2">Cell wall biogenesis; peptidoglycan biosynthesis.</text>
</comment>
<evidence type="ECO:0000256" key="3">
    <source>
        <dbReference type="ARBA" id="ARBA00007164"/>
    </source>
</evidence>
<evidence type="ECO:0000256" key="11">
    <source>
        <dbReference type="ARBA" id="ARBA00023316"/>
    </source>
</evidence>
<evidence type="ECO:0000256" key="14">
    <source>
        <dbReference type="PIRSR" id="PIRSR618044-2"/>
    </source>
</evidence>
<keyword evidence="7 16" id="KW-0732">Signal</keyword>
<sequence>MKKLISIFTLVALLSGQSMVWAAPTSAPAKKDDKTATKTASAPMVAKNTNKLPEIAATAYLVMDLQSKQVIASKNPEQQIEPASLTKLMTAYLTFKALEEGKLKPKQMLTVSERGWKMEGSRMFLAVGKPASVSDLVKGLIVQSGNDAAVTLAEAIGGSEQGFAVLMNAEAKRLGMNHTHFENSTGLPGKTHLTTVTDLATLSAAIIRDYPQYYPIYSIKSFSYNNITQQNRNLLLFRDPNVDGLKTGHTNSAGYNLIASSKRNGRRVLSVVVGTASSETRATESSKLLNYALNSFNTQKIYASGQVIKKVRVYKGAVSEAEIGFLKDAFVTVPQGQGEQIQTVLETQQPILAPVKAGQQLGVLKVMDGDNVIAEQPVVALKAVEEAGFFGRIWDGIALWFKEIFSDDTSKAA</sequence>
<keyword evidence="8 19" id="KW-0378">Hydrolase</keyword>
<dbReference type="Gene3D" id="3.40.710.10">
    <property type="entry name" value="DD-peptidase/beta-lactamase superfamily"/>
    <property type="match status" value="1"/>
</dbReference>
<dbReference type="SMART" id="SM00936">
    <property type="entry name" value="PBP5_C"/>
    <property type="match status" value="1"/>
</dbReference>
<evidence type="ECO:0000256" key="10">
    <source>
        <dbReference type="ARBA" id="ARBA00022984"/>
    </source>
</evidence>
<feature type="domain" description="Peptidase S11 D-Ala-D-Ala carboxypeptidase A C-terminal" evidence="17">
    <location>
        <begin position="296"/>
        <end position="386"/>
    </location>
</feature>
<dbReference type="InterPro" id="IPR012907">
    <property type="entry name" value="Peptidase_S11_C"/>
</dbReference>
<feature type="active site" description="Acyl-ester intermediate" evidence="13">
    <location>
        <position position="84"/>
    </location>
</feature>
<evidence type="ECO:0000256" key="13">
    <source>
        <dbReference type="PIRSR" id="PIRSR618044-1"/>
    </source>
</evidence>
<feature type="binding site" evidence="14">
    <location>
        <position position="246"/>
    </location>
    <ligand>
        <name>substrate</name>
    </ligand>
</feature>
<dbReference type="InterPro" id="IPR018044">
    <property type="entry name" value="Peptidase_S11"/>
</dbReference>
<dbReference type="EMBL" id="FXUV01000010">
    <property type="protein sequence ID" value="SMQ11888.1"/>
    <property type="molecule type" value="Genomic_DNA"/>
</dbReference>
<evidence type="ECO:0000256" key="2">
    <source>
        <dbReference type="ARBA" id="ARBA00004752"/>
    </source>
</evidence>
<evidence type="ECO:0000313" key="20">
    <source>
        <dbReference type="Proteomes" id="UP000215450"/>
    </source>
</evidence>
<dbReference type="SUPFAM" id="SSF56601">
    <property type="entry name" value="beta-lactamase/transpeptidase-like"/>
    <property type="match status" value="1"/>
</dbReference>
<evidence type="ECO:0000313" key="18">
    <source>
        <dbReference type="EMBL" id="SMQ11888.1"/>
    </source>
</evidence>
<comment type="similarity">
    <text evidence="3 15">Belongs to the peptidase S11 family.</text>
</comment>
<feature type="signal peptide" evidence="16">
    <location>
        <begin position="1"/>
        <end position="22"/>
    </location>
</feature>
<evidence type="ECO:0000256" key="5">
    <source>
        <dbReference type="ARBA" id="ARBA00022645"/>
    </source>
</evidence>
<evidence type="ECO:0000256" key="1">
    <source>
        <dbReference type="ARBA" id="ARBA00003217"/>
    </source>
</evidence>
<name>A0A238T9K4_9NEIS</name>
<evidence type="ECO:0000256" key="9">
    <source>
        <dbReference type="ARBA" id="ARBA00022960"/>
    </source>
</evidence>
<keyword evidence="9" id="KW-0133">Cell shape</keyword>
<dbReference type="EMBL" id="FXUV02000002">
    <property type="protein sequence ID" value="SNB54763.1"/>
    <property type="molecule type" value="Genomic_DNA"/>
</dbReference>
<dbReference type="GO" id="GO:0008360">
    <property type="term" value="P:regulation of cell shape"/>
    <property type="evidence" value="ECO:0007669"/>
    <property type="project" value="UniProtKB-KW"/>
</dbReference>
<accession>A0A238T9K4</accession>
<proteinExistence type="inferred from homology"/>
<dbReference type="InterPro" id="IPR012338">
    <property type="entry name" value="Beta-lactam/transpept-like"/>
</dbReference>